<feature type="non-terminal residue" evidence="1">
    <location>
        <position position="1"/>
    </location>
</feature>
<organism evidence="1">
    <name type="scientific">marine metagenome</name>
    <dbReference type="NCBI Taxonomy" id="408172"/>
    <lineage>
        <taxon>unclassified sequences</taxon>
        <taxon>metagenomes</taxon>
        <taxon>ecological metagenomes</taxon>
    </lineage>
</organism>
<dbReference type="AlphaFoldDB" id="A0A381Y3A8"/>
<sequence>IGTSERNIAMLPPIPNFFSGTAQVNEPIEPEGIKIIATIGEYGSDPVGLEDGSYKLLIIDPLSNDFYGEEITFWLIAGDKVFKSQSHAVFEEGNLSKGTNSIFRNLNLEF</sequence>
<dbReference type="EMBL" id="UINC01017178">
    <property type="protein sequence ID" value="SVA70897.1"/>
    <property type="molecule type" value="Genomic_DNA"/>
</dbReference>
<reference evidence="1" key="1">
    <citation type="submission" date="2018-05" db="EMBL/GenBank/DDBJ databases">
        <authorList>
            <person name="Lanie J.A."/>
            <person name="Ng W.-L."/>
            <person name="Kazmierczak K.M."/>
            <person name="Andrzejewski T.M."/>
            <person name="Davidsen T.M."/>
            <person name="Wayne K.J."/>
            <person name="Tettelin H."/>
            <person name="Glass J.I."/>
            <person name="Rusch D."/>
            <person name="Podicherti R."/>
            <person name="Tsui H.-C.T."/>
            <person name="Winkler M.E."/>
        </authorList>
    </citation>
    <scope>NUCLEOTIDE SEQUENCE</scope>
</reference>
<accession>A0A381Y3A8</accession>
<evidence type="ECO:0000313" key="1">
    <source>
        <dbReference type="EMBL" id="SVA70897.1"/>
    </source>
</evidence>
<name>A0A381Y3A8_9ZZZZ</name>
<gene>
    <name evidence="1" type="ORF">METZ01_LOCUS123751</name>
</gene>
<protein>
    <submittedName>
        <fullName evidence="1">Uncharacterized protein</fullName>
    </submittedName>
</protein>
<proteinExistence type="predicted"/>